<feature type="coiled-coil region" evidence="1">
    <location>
        <begin position="26"/>
        <end position="78"/>
    </location>
</feature>
<evidence type="ECO:0000313" key="3">
    <source>
        <dbReference type="Proteomes" id="UP000594480"/>
    </source>
</evidence>
<sequence>MARRRGFFAEIQHQARLAEQRQRAAQRAYEADLRRAQAAQRSAERAQVAAARASEADRKRLEKEAAAAYVAARQAEASALTEEVAHRVAELDELLSATLAVDDFVDLETLRTTAEHPPFPHVALRVPTREPAPIPEPPLPVKQEPTPVKGLFGRKQKAAEAAAAAEQQYATDYYAWKDATETLPARRAAQAAAYEEAERTRLAQLAEATAQYEEECAEREKQAAEQNAELDELINGLAYGTVEAVQEYVGIVLANSVYPEWFEVEHQASFEPSTAELGLRVRIPGPDIVPTAKHYRYVKASDEVSPVAASQKELKERYAAIVHNIALRSLHEVFEADRRGIIRNISLEVGTETTSPATGQLTYVPFVVATVSRDGFAELDLTGVVPAATLEHLGAVVSKNPMGLVPVATTGVRRA</sequence>
<keyword evidence="1" id="KW-0175">Coiled coil</keyword>
<evidence type="ECO:0008006" key="4">
    <source>
        <dbReference type="Google" id="ProtNLM"/>
    </source>
</evidence>
<evidence type="ECO:0000256" key="1">
    <source>
        <dbReference type="SAM" id="Coils"/>
    </source>
</evidence>
<dbReference type="Proteomes" id="UP000594480">
    <property type="component" value="Chromosome"/>
</dbReference>
<dbReference type="RefSeq" id="WP_195692726.1">
    <property type="nucleotide sequence ID" value="NZ_CP064760.1"/>
</dbReference>
<dbReference type="KEGG" id="msf:IT882_00555"/>
<proteinExistence type="predicted"/>
<dbReference type="EMBL" id="CP064760">
    <property type="protein sequence ID" value="QPE04699.1"/>
    <property type="molecule type" value="Genomic_DNA"/>
</dbReference>
<keyword evidence="3" id="KW-1185">Reference proteome</keyword>
<evidence type="ECO:0000313" key="2">
    <source>
        <dbReference type="EMBL" id="QPE04699.1"/>
    </source>
</evidence>
<dbReference type="AlphaFoldDB" id="A0A7S8MWV1"/>
<feature type="coiled-coil region" evidence="1">
    <location>
        <begin position="195"/>
        <end position="229"/>
    </location>
</feature>
<dbReference type="REBASE" id="456966">
    <property type="entry name" value="MscA321MrrP"/>
</dbReference>
<reference evidence="2 3" key="1">
    <citation type="submission" date="2020-11" db="EMBL/GenBank/DDBJ databases">
        <title>Amino acid is mineralized and recycled by bacteria in oceanic microbiome.</title>
        <authorList>
            <person name="Zheng L.Y."/>
        </authorList>
    </citation>
    <scope>NUCLEOTIDE SEQUENCE [LARGE SCALE GENOMIC DNA]</scope>
    <source>
        <strain evidence="2 3">A32-1</strain>
    </source>
</reference>
<name>A0A7S8MWV1_9MICO</name>
<protein>
    <recommendedName>
        <fullName evidence="4">Restriction system protein</fullName>
    </recommendedName>
</protein>
<organism evidence="2 3">
    <name type="scientific">Microbacterium schleiferi</name>
    <dbReference type="NCBI Taxonomy" id="69362"/>
    <lineage>
        <taxon>Bacteria</taxon>
        <taxon>Bacillati</taxon>
        <taxon>Actinomycetota</taxon>
        <taxon>Actinomycetes</taxon>
        <taxon>Micrococcales</taxon>
        <taxon>Microbacteriaceae</taxon>
        <taxon>Microbacterium</taxon>
    </lineage>
</organism>
<gene>
    <name evidence="2" type="ORF">IT882_00555</name>
</gene>
<accession>A0A7S8MWV1</accession>